<accession>A0A9W4T6G5</accession>
<evidence type="ECO:0000313" key="2">
    <source>
        <dbReference type="Proteomes" id="UP001153678"/>
    </source>
</evidence>
<evidence type="ECO:0000313" key="1">
    <source>
        <dbReference type="EMBL" id="CAI2192123.1"/>
    </source>
</evidence>
<reference evidence="1" key="1">
    <citation type="submission" date="2022-08" db="EMBL/GenBank/DDBJ databases">
        <authorList>
            <person name="Kallberg Y."/>
            <person name="Tangrot J."/>
            <person name="Rosling A."/>
        </authorList>
    </citation>
    <scope>NUCLEOTIDE SEQUENCE</scope>
    <source>
        <strain evidence="1">Wild A</strain>
    </source>
</reference>
<dbReference type="Proteomes" id="UP001153678">
    <property type="component" value="Unassembled WGS sequence"/>
</dbReference>
<comment type="caution">
    <text evidence="1">The sequence shown here is derived from an EMBL/GenBank/DDBJ whole genome shotgun (WGS) entry which is preliminary data.</text>
</comment>
<sequence>MECYFNFTQPTKIPSKQSFVLGWNLGNNQQIIGKLRHFDNNSAAIQHFIAIHNQHRKTILKECIGCSIHNPHTVISSTVNTPHNSCFTNLPLDLCFTIP</sequence>
<name>A0A9W4T6G5_9GLOM</name>
<gene>
    <name evidence="1" type="ORF">FWILDA_LOCUS15418</name>
</gene>
<feature type="non-terminal residue" evidence="1">
    <location>
        <position position="99"/>
    </location>
</feature>
<dbReference type="AlphaFoldDB" id="A0A9W4T6G5"/>
<organism evidence="1 2">
    <name type="scientific">Funneliformis geosporum</name>
    <dbReference type="NCBI Taxonomy" id="1117311"/>
    <lineage>
        <taxon>Eukaryota</taxon>
        <taxon>Fungi</taxon>
        <taxon>Fungi incertae sedis</taxon>
        <taxon>Mucoromycota</taxon>
        <taxon>Glomeromycotina</taxon>
        <taxon>Glomeromycetes</taxon>
        <taxon>Glomerales</taxon>
        <taxon>Glomeraceae</taxon>
        <taxon>Funneliformis</taxon>
    </lineage>
</organism>
<protein>
    <submittedName>
        <fullName evidence="1">10600_t:CDS:1</fullName>
    </submittedName>
</protein>
<dbReference type="EMBL" id="CAMKVN010008042">
    <property type="protein sequence ID" value="CAI2192123.1"/>
    <property type="molecule type" value="Genomic_DNA"/>
</dbReference>
<proteinExistence type="predicted"/>
<keyword evidence="2" id="KW-1185">Reference proteome</keyword>